<protein>
    <recommendedName>
        <fullName evidence="6">Sugar phosphate transporter domain-containing protein</fullName>
    </recommendedName>
</protein>
<evidence type="ECO:0000256" key="5">
    <source>
        <dbReference type="SAM" id="Phobius"/>
    </source>
</evidence>
<evidence type="ECO:0000313" key="8">
    <source>
        <dbReference type="Proteomes" id="UP000245383"/>
    </source>
</evidence>
<keyword evidence="3 5" id="KW-1133">Transmembrane helix</keyword>
<accession>A0A2T9YQS0</accession>
<proteinExistence type="predicted"/>
<dbReference type="OrthoDB" id="1588579at2759"/>
<dbReference type="GO" id="GO:0016020">
    <property type="term" value="C:membrane"/>
    <property type="evidence" value="ECO:0007669"/>
    <property type="project" value="UniProtKB-SubCell"/>
</dbReference>
<comment type="caution">
    <text evidence="7">The sequence shown here is derived from an EMBL/GenBank/DDBJ whole genome shotgun (WGS) entry which is preliminary data.</text>
</comment>
<sequence>MTSTIVNIVDSKYETLIQDSKFEKSILFEQLDRSSRKAVLTAYPYPVTLSLIQFLSLFAFLFVYAICNPKNLSLYVNLRDLSQVALISVNQVVGHIINSSAISFAPISLVYTIKGISPLFTIIICKLAFGTKYTKQIYLSLFPLITGIVLTSFKASGLPAIGFILSVLSSITIAIGGVINKVVVSKTQNSMKSQNNAHLVKYKVLFHTCITSTIIIFPIWLLYEAPMLFYARKSIVSDLQKRATVSTINAQYNSRDNMILMKLLLHCISHAAQAFFSISLISATSPVTFSICSLMKRVVVILFALLWAQQPITHIQFLGILIFFVGLFMYSFSKKK</sequence>
<evidence type="ECO:0000256" key="4">
    <source>
        <dbReference type="ARBA" id="ARBA00023136"/>
    </source>
</evidence>
<keyword evidence="4 5" id="KW-0472">Membrane</keyword>
<evidence type="ECO:0000256" key="1">
    <source>
        <dbReference type="ARBA" id="ARBA00004141"/>
    </source>
</evidence>
<dbReference type="STRING" id="133385.A0A2T9YQS0"/>
<reference evidence="7 8" key="1">
    <citation type="journal article" date="2018" name="MBio">
        <title>Comparative Genomics Reveals the Core Gene Toolbox for the Fungus-Insect Symbiosis.</title>
        <authorList>
            <person name="Wang Y."/>
            <person name="Stata M."/>
            <person name="Wang W."/>
            <person name="Stajich J.E."/>
            <person name="White M.M."/>
            <person name="Moncalvo J.M."/>
        </authorList>
    </citation>
    <scope>NUCLEOTIDE SEQUENCE [LARGE SCALE GENOMIC DNA]</scope>
    <source>
        <strain evidence="7 8">SWE-8-4</strain>
    </source>
</reference>
<dbReference type="Proteomes" id="UP000245383">
    <property type="component" value="Unassembled WGS sequence"/>
</dbReference>
<feature type="transmembrane region" description="Helical" evidence="5">
    <location>
        <begin position="103"/>
        <end position="125"/>
    </location>
</feature>
<dbReference type="SUPFAM" id="SSF103481">
    <property type="entry name" value="Multidrug resistance efflux transporter EmrE"/>
    <property type="match status" value="2"/>
</dbReference>
<name>A0A2T9YQS0_9FUNG</name>
<organism evidence="7 8">
    <name type="scientific">Smittium simulii</name>
    <dbReference type="NCBI Taxonomy" id="133385"/>
    <lineage>
        <taxon>Eukaryota</taxon>
        <taxon>Fungi</taxon>
        <taxon>Fungi incertae sedis</taxon>
        <taxon>Zoopagomycota</taxon>
        <taxon>Kickxellomycotina</taxon>
        <taxon>Harpellomycetes</taxon>
        <taxon>Harpellales</taxon>
        <taxon>Legeriomycetaceae</taxon>
        <taxon>Smittium</taxon>
    </lineage>
</organism>
<dbReference type="InterPro" id="IPR050186">
    <property type="entry name" value="TPT_transporter"/>
</dbReference>
<evidence type="ECO:0000313" key="7">
    <source>
        <dbReference type="EMBL" id="PVU94656.1"/>
    </source>
</evidence>
<keyword evidence="2 5" id="KW-0812">Transmembrane</keyword>
<feature type="domain" description="Sugar phosphate transporter" evidence="6">
    <location>
        <begin position="37"/>
        <end position="331"/>
    </location>
</feature>
<comment type="subcellular location">
    <subcellularLocation>
        <location evidence="1">Membrane</location>
        <topology evidence="1">Multi-pass membrane protein</topology>
    </subcellularLocation>
</comment>
<keyword evidence="8" id="KW-1185">Reference proteome</keyword>
<dbReference type="Pfam" id="PF03151">
    <property type="entry name" value="TPT"/>
    <property type="match status" value="1"/>
</dbReference>
<feature type="transmembrane region" description="Helical" evidence="5">
    <location>
        <begin position="287"/>
        <end position="308"/>
    </location>
</feature>
<dbReference type="InterPro" id="IPR004853">
    <property type="entry name" value="Sugar_P_trans_dom"/>
</dbReference>
<feature type="transmembrane region" description="Helical" evidence="5">
    <location>
        <begin position="314"/>
        <end position="332"/>
    </location>
</feature>
<feature type="transmembrane region" description="Helical" evidence="5">
    <location>
        <begin position="161"/>
        <end position="183"/>
    </location>
</feature>
<feature type="transmembrane region" description="Helical" evidence="5">
    <location>
        <begin position="137"/>
        <end position="155"/>
    </location>
</feature>
<gene>
    <name evidence="7" type="ORF">BB561_002370</name>
</gene>
<dbReference type="EMBL" id="MBFR01000080">
    <property type="protein sequence ID" value="PVU94656.1"/>
    <property type="molecule type" value="Genomic_DNA"/>
</dbReference>
<evidence type="ECO:0000256" key="3">
    <source>
        <dbReference type="ARBA" id="ARBA00022989"/>
    </source>
</evidence>
<dbReference type="InterPro" id="IPR037185">
    <property type="entry name" value="EmrE-like"/>
</dbReference>
<feature type="transmembrane region" description="Helical" evidence="5">
    <location>
        <begin position="43"/>
        <end position="66"/>
    </location>
</feature>
<dbReference type="PANTHER" id="PTHR11132">
    <property type="entry name" value="SOLUTE CARRIER FAMILY 35"/>
    <property type="match status" value="1"/>
</dbReference>
<dbReference type="AlphaFoldDB" id="A0A2T9YQS0"/>
<feature type="transmembrane region" description="Helical" evidence="5">
    <location>
        <begin position="259"/>
        <end position="280"/>
    </location>
</feature>
<evidence type="ECO:0000256" key="2">
    <source>
        <dbReference type="ARBA" id="ARBA00022692"/>
    </source>
</evidence>
<feature type="transmembrane region" description="Helical" evidence="5">
    <location>
        <begin position="204"/>
        <end position="223"/>
    </location>
</feature>
<evidence type="ECO:0000259" key="6">
    <source>
        <dbReference type="Pfam" id="PF03151"/>
    </source>
</evidence>